<protein>
    <submittedName>
        <fullName evidence="2">Uncharacterized protein</fullName>
    </submittedName>
</protein>
<evidence type="ECO:0000313" key="3">
    <source>
        <dbReference type="Proteomes" id="UP000708208"/>
    </source>
</evidence>
<dbReference type="Proteomes" id="UP000708208">
    <property type="component" value="Unassembled WGS sequence"/>
</dbReference>
<evidence type="ECO:0000256" key="1">
    <source>
        <dbReference type="SAM" id="MobiDB-lite"/>
    </source>
</evidence>
<keyword evidence="3" id="KW-1185">Reference proteome</keyword>
<comment type="caution">
    <text evidence="2">The sequence shown here is derived from an EMBL/GenBank/DDBJ whole genome shotgun (WGS) entry which is preliminary data.</text>
</comment>
<dbReference type="AlphaFoldDB" id="A0A8J2JJ00"/>
<evidence type="ECO:0000313" key="2">
    <source>
        <dbReference type="EMBL" id="CAG7719127.1"/>
    </source>
</evidence>
<sequence>MWTDQDTTASALQPTDNSWDREEHEKMPTFNILRIDAEPRTLAYIYGLGLTDIESSWGNFNEEDIDEQIDREDAESFYELPKDEVSIDLENCYKINYNNEDLTHKLILRATISPGPKILHRRFTQEILLGINLKSTDVFVTLHGKELTIYMKIQQLNTQGNNLEVSHTVIKKVLIPQHVITEKMTFNLKPGGIFVIDAPVDNTILLD</sequence>
<feature type="compositionally biased region" description="Polar residues" evidence="1">
    <location>
        <begin position="1"/>
        <end position="17"/>
    </location>
</feature>
<dbReference type="EMBL" id="CAJVCH010058876">
    <property type="protein sequence ID" value="CAG7719127.1"/>
    <property type="molecule type" value="Genomic_DNA"/>
</dbReference>
<accession>A0A8J2JJ00</accession>
<reference evidence="2" key="1">
    <citation type="submission" date="2021-06" db="EMBL/GenBank/DDBJ databases">
        <authorList>
            <person name="Hodson N. C."/>
            <person name="Mongue J. A."/>
            <person name="Jaron S. K."/>
        </authorList>
    </citation>
    <scope>NUCLEOTIDE SEQUENCE</scope>
</reference>
<feature type="region of interest" description="Disordered" evidence="1">
    <location>
        <begin position="1"/>
        <end position="23"/>
    </location>
</feature>
<name>A0A8J2JJ00_9HEXA</name>
<organism evidence="2 3">
    <name type="scientific">Allacma fusca</name>
    <dbReference type="NCBI Taxonomy" id="39272"/>
    <lineage>
        <taxon>Eukaryota</taxon>
        <taxon>Metazoa</taxon>
        <taxon>Ecdysozoa</taxon>
        <taxon>Arthropoda</taxon>
        <taxon>Hexapoda</taxon>
        <taxon>Collembola</taxon>
        <taxon>Symphypleona</taxon>
        <taxon>Sminthuridae</taxon>
        <taxon>Allacma</taxon>
    </lineage>
</organism>
<proteinExistence type="predicted"/>
<gene>
    <name evidence="2" type="ORF">AFUS01_LOCUS8468</name>
</gene>